<comment type="subcellular location">
    <subcellularLocation>
        <location evidence="1">Membrane</location>
        <topology evidence="1">Multi-pass membrane protein</topology>
    </subcellularLocation>
</comment>
<evidence type="ECO:0000256" key="13">
    <source>
        <dbReference type="ARBA" id="ARBA00024688"/>
    </source>
</evidence>
<protein>
    <recommendedName>
        <fullName evidence="14">Cytochrome aa3 subunit 2</fullName>
    </recommendedName>
</protein>
<dbReference type="SUPFAM" id="SSF49503">
    <property type="entry name" value="Cupredoxins"/>
    <property type="match status" value="1"/>
</dbReference>
<dbReference type="PROSITE" id="PS50857">
    <property type="entry name" value="COX2_CUA"/>
    <property type="match status" value="1"/>
</dbReference>
<dbReference type="InterPro" id="IPR036909">
    <property type="entry name" value="Cyt_c-like_dom_sf"/>
</dbReference>
<dbReference type="RefSeq" id="WP_263734510.1">
    <property type="nucleotide sequence ID" value="NZ_JAOWKY010000002.1"/>
</dbReference>
<keyword evidence="11" id="KW-0186">Copper</keyword>
<evidence type="ECO:0000259" key="19">
    <source>
        <dbReference type="PROSITE" id="PS51007"/>
    </source>
</evidence>
<dbReference type="Gene3D" id="2.60.40.420">
    <property type="entry name" value="Cupredoxins - blue copper proteins"/>
    <property type="match status" value="1"/>
</dbReference>
<dbReference type="Pfam" id="PF00034">
    <property type="entry name" value="Cytochrom_C"/>
    <property type="match status" value="1"/>
</dbReference>
<evidence type="ECO:0000256" key="15">
    <source>
        <dbReference type="ARBA" id="ARBA00047816"/>
    </source>
</evidence>
<evidence type="ECO:0000256" key="8">
    <source>
        <dbReference type="ARBA" id="ARBA00022982"/>
    </source>
</evidence>
<keyword evidence="4 16" id="KW-0349">Heme</keyword>
<dbReference type="PROSITE" id="PS00078">
    <property type="entry name" value="COX2"/>
    <property type="match status" value="1"/>
</dbReference>
<dbReference type="EMBL" id="JAOWKY010000002">
    <property type="protein sequence ID" value="MCV2868845.1"/>
    <property type="molecule type" value="Genomic_DNA"/>
</dbReference>
<dbReference type="InterPro" id="IPR009056">
    <property type="entry name" value="Cyt_c-like_dom"/>
</dbReference>
<keyword evidence="5" id="KW-0679">Respiratory chain</keyword>
<evidence type="ECO:0000256" key="10">
    <source>
        <dbReference type="ARBA" id="ARBA00023004"/>
    </source>
</evidence>
<gene>
    <name evidence="20" type="primary">coxB</name>
    <name evidence="20" type="ORF">OEW28_09415</name>
</gene>
<sequence length="323" mass="35248">MRMPKHIWLALVGGLAGCDGRHSWLAGAGAEARLIEDLFWPFLIGAVAIWTAVMVFAVIAFRRRPKGSDERIGRAIILWGGGVLPAVVVAALLITGLLTLRAMASRPSALTVHVDAEQWWWRVIYETPDGKVFSANEIRLPLGKTTLLMLTSDDVIHSFWAPALGGKLDMIPGRTNRMTLTPVRTGRWGGLCAEFCGAAHAQMRFEVVVMEPDAFRDWLVAESEPAAPSALRMERGLSLFLDEGCAACHTVRGTQANGRVGPDLTHLAARGRIGAGLLALSDANLRRWITHTTDVKPGVRMPSYPAMPPDDLDQITQFLMALE</sequence>
<keyword evidence="12 17" id="KW-0472">Membrane</keyword>
<dbReference type="InterPro" id="IPR001505">
    <property type="entry name" value="Copper_CuA"/>
</dbReference>
<evidence type="ECO:0000256" key="1">
    <source>
        <dbReference type="ARBA" id="ARBA00004141"/>
    </source>
</evidence>
<accession>A0ABT2ZCH3</accession>
<dbReference type="PROSITE" id="PS51257">
    <property type="entry name" value="PROKAR_LIPOPROTEIN"/>
    <property type="match status" value="1"/>
</dbReference>
<feature type="transmembrane region" description="Helical" evidence="17">
    <location>
        <begin position="73"/>
        <end position="98"/>
    </location>
</feature>
<evidence type="ECO:0000256" key="6">
    <source>
        <dbReference type="ARBA" id="ARBA00022692"/>
    </source>
</evidence>
<evidence type="ECO:0000313" key="20">
    <source>
        <dbReference type="EMBL" id="MCV2868845.1"/>
    </source>
</evidence>
<evidence type="ECO:0000256" key="11">
    <source>
        <dbReference type="ARBA" id="ARBA00023008"/>
    </source>
</evidence>
<keyword evidence="8" id="KW-0249">Electron transport</keyword>
<name>A0ABT2ZCH3_9RHOB</name>
<evidence type="ECO:0000259" key="18">
    <source>
        <dbReference type="PROSITE" id="PS50857"/>
    </source>
</evidence>
<evidence type="ECO:0000256" key="3">
    <source>
        <dbReference type="ARBA" id="ARBA00022448"/>
    </source>
</evidence>
<dbReference type="Proteomes" id="UP001652542">
    <property type="component" value="Unassembled WGS sequence"/>
</dbReference>
<dbReference type="InterPro" id="IPR002429">
    <property type="entry name" value="CcO_II-like_C"/>
</dbReference>
<keyword evidence="7 16" id="KW-0479">Metal-binding</keyword>
<comment type="similarity">
    <text evidence="2">Belongs to the cytochrome c oxidase subunit 2 family.</text>
</comment>
<dbReference type="SUPFAM" id="SSF46626">
    <property type="entry name" value="Cytochrome c"/>
    <property type="match status" value="1"/>
</dbReference>
<evidence type="ECO:0000256" key="17">
    <source>
        <dbReference type="SAM" id="Phobius"/>
    </source>
</evidence>
<comment type="catalytic activity">
    <reaction evidence="15">
        <text>4 Fe(II)-[cytochrome c] + O2 + 8 H(+)(in) = 4 Fe(III)-[cytochrome c] + 2 H2O + 4 H(+)(out)</text>
        <dbReference type="Rhea" id="RHEA:11436"/>
        <dbReference type="Rhea" id="RHEA-COMP:10350"/>
        <dbReference type="Rhea" id="RHEA-COMP:14399"/>
        <dbReference type="ChEBI" id="CHEBI:15377"/>
        <dbReference type="ChEBI" id="CHEBI:15378"/>
        <dbReference type="ChEBI" id="CHEBI:15379"/>
        <dbReference type="ChEBI" id="CHEBI:29033"/>
        <dbReference type="ChEBI" id="CHEBI:29034"/>
        <dbReference type="EC" id="7.1.1.9"/>
    </reaction>
</comment>
<dbReference type="PANTHER" id="PTHR22888:SF9">
    <property type="entry name" value="CYTOCHROME C OXIDASE SUBUNIT 2"/>
    <property type="match status" value="1"/>
</dbReference>
<dbReference type="InterPro" id="IPR008972">
    <property type="entry name" value="Cupredoxin"/>
</dbReference>
<evidence type="ECO:0000256" key="2">
    <source>
        <dbReference type="ARBA" id="ARBA00007866"/>
    </source>
</evidence>
<evidence type="ECO:0000313" key="21">
    <source>
        <dbReference type="Proteomes" id="UP001652542"/>
    </source>
</evidence>
<keyword evidence="9 17" id="KW-1133">Transmembrane helix</keyword>
<evidence type="ECO:0000256" key="5">
    <source>
        <dbReference type="ARBA" id="ARBA00022660"/>
    </source>
</evidence>
<organism evidence="20 21">
    <name type="scientific">Albidovulum marisflavi</name>
    <dbReference type="NCBI Taxonomy" id="2984159"/>
    <lineage>
        <taxon>Bacteria</taxon>
        <taxon>Pseudomonadati</taxon>
        <taxon>Pseudomonadota</taxon>
        <taxon>Alphaproteobacteria</taxon>
        <taxon>Rhodobacterales</taxon>
        <taxon>Paracoccaceae</taxon>
        <taxon>Albidovulum</taxon>
    </lineage>
</organism>
<dbReference type="Pfam" id="PF00116">
    <property type="entry name" value="COX2"/>
    <property type="match status" value="1"/>
</dbReference>
<keyword evidence="10 16" id="KW-0408">Iron</keyword>
<evidence type="ECO:0000256" key="14">
    <source>
        <dbReference type="ARBA" id="ARBA00031399"/>
    </source>
</evidence>
<keyword evidence="6 17" id="KW-0812">Transmembrane</keyword>
<reference evidence="20 21" key="1">
    <citation type="submission" date="2022-10" db="EMBL/GenBank/DDBJ databases">
        <title>Defluviimonas sp. nov., isolated from ocean surface water.</title>
        <authorList>
            <person name="He W."/>
            <person name="Wang L."/>
            <person name="Zhang D.-F."/>
        </authorList>
    </citation>
    <scope>NUCLEOTIDE SEQUENCE [LARGE SCALE GENOMIC DNA]</scope>
    <source>
        <strain evidence="20 21">WL0002</strain>
    </source>
</reference>
<proteinExistence type="inferred from homology"/>
<dbReference type="PROSITE" id="PS51007">
    <property type="entry name" value="CYTC"/>
    <property type="match status" value="1"/>
</dbReference>
<dbReference type="NCBIfam" id="TIGR02866">
    <property type="entry name" value="CoxB"/>
    <property type="match status" value="1"/>
</dbReference>
<evidence type="ECO:0000256" key="9">
    <source>
        <dbReference type="ARBA" id="ARBA00022989"/>
    </source>
</evidence>
<comment type="function">
    <text evidence="13">Subunits I and II form the functional core of the enzyme complex. Electrons originating in cytochrome c are transferred via heme a and Cu(A) to the binuclear center formed by heme a3 and Cu(B).</text>
</comment>
<dbReference type="PANTHER" id="PTHR22888">
    <property type="entry name" value="CYTOCHROME C OXIDASE, SUBUNIT II"/>
    <property type="match status" value="1"/>
</dbReference>
<dbReference type="InterPro" id="IPR045187">
    <property type="entry name" value="CcO_II"/>
</dbReference>
<evidence type="ECO:0000256" key="16">
    <source>
        <dbReference type="PROSITE-ProRule" id="PRU00433"/>
    </source>
</evidence>
<feature type="domain" description="Cytochrome oxidase subunit II copper A binding" evidence="18">
    <location>
        <begin position="107"/>
        <end position="221"/>
    </location>
</feature>
<keyword evidence="21" id="KW-1185">Reference proteome</keyword>
<keyword evidence="3" id="KW-0813">Transport</keyword>
<evidence type="ECO:0000256" key="4">
    <source>
        <dbReference type="ARBA" id="ARBA00022617"/>
    </source>
</evidence>
<feature type="transmembrane region" description="Helical" evidence="17">
    <location>
        <begin position="38"/>
        <end position="61"/>
    </location>
</feature>
<dbReference type="InterPro" id="IPR014222">
    <property type="entry name" value="Cyt_c_oxidase_su2"/>
</dbReference>
<comment type="caution">
    <text evidence="20">The sequence shown here is derived from an EMBL/GenBank/DDBJ whole genome shotgun (WGS) entry which is preliminary data.</text>
</comment>
<feature type="domain" description="Cytochrome c" evidence="19">
    <location>
        <begin position="231"/>
        <end position="323"/>
    </location>
</feature>
<evidence type="ECO:0000256" key="7">
    <source>
        <dbReference type="ARBA" id="ARBA00022723"/>
    </source>
</evidence>
<evidence type="ECO:0000256" key="12">
    <source>
        <dbReference type="ARBA" id="ARBA00023136"/>
    </source>
</evidence>